<comment type="caution">
    <text evidence="4">The sequence shown here is derived from an EMBL/GenBank/DDBJ whole genome shotgun (WGS) entry which is preliminary data.</text>
</comment>
<dbReference type="InterPro" id="IPR036390">
    <property type="entry name" value="WH_DNA-bd_sf"/>
</dbReference>
<evidence type="ECO:0000256" key="1">
    <source>
        <dbReference type="SAM" id="MobiDB-lite"/>
    </source>
</evidence>
<accession>X6MBK6</accession>
<gene>
    <name evidence="4" type="ORF">RFI_26967</name>
</gene>
<proteinExistence type="predicted"/>
<protein>
    <recommendedName>
        <fullName evidence="3">DEP domain-containing protein</fullName>
    </recommendedName>
</protein>
<reference evidence="4 5" key="1">
    <citation type="journal article" date="2013" name="Curr. Biol.">
        <title>The Genome of the Foraminiferan Reticulomyxa filosa.</title>
        <authorList>
            <person name="Glockner G."/>
            <person name="Hulsmann N."/>
            <person name="Schleicher M."/>
            <person name="Noegel A.A."/>
            <person name="Eichinger L."/>
            <person name="Gallinger C."/>
            <person name="Pawlowski J."/>
            <person name="Sierra R."/>
            <person name="Euteneuer U."/>
            <person name="Pillet L."/>
            <person name="Moustafa A."/>
            <person name="Platzer M."/>
            <person name="Groth M."/>
            <person name="Szafranski K."/>
            <person name="Schliwa M."/>
        </authorList>
    </citation>
    <scope>NUCLEOTIDE SEQUENCE [LARGE SCALE GENOMIC DNA]</scope>
</reference>
<dbReference type="InterPro" id="IPR000591">
    <property type="entry name" value="DEP_dom"/>
</dbReference>
<dbReference type="SMART" id="SM00049">
    <property type="entry name" value="DEP"/>
    <property type="match status" value="1"/>
</dbReference>
<feature type="region of interest" description="Disordered" evidence="1">
    <location>
        <begin position="214"/>
        <end position="233"/>
    </location>
</feature>
<dbReference type="PROSITE" id="PS50186">
    <property type="entry name" value="DEP"/>
    <property type="match status" value="1"/>
</dbReference>
<dbReference type="GO" id="GO:0035556">
    <property type="term" value="P:intracellular signal transduction"/>
    <property type="evidence" value="ECO:0007669"/>
    <property type="project" value="InterPro"/>
</dbReference>
<dbReference type="InterPro" id="IPR051832">
    <property type="entry name" value="mTOR-Rac_regulators"/>
</dbReference>
<keyword evidence="2" id="KW-0812">Transmembrane</keyword>
<dbReference type="Gene3D" id="1.10.10.10">
    <property type="entry name" value="Winged helix-like DNA-binding domain superfamily/Winged helix DNA-binding domain"/>
    <property type="match status" value="1"/>
</dbReference>
<dbReference type="SUPFAM" id="SSF46785">
    <property type="entry name" value="Winged helix' DNA-binding domain"/>
    <property type="match status" value="1"/>
</dbReference>
<dbReference type="PANTHER" id="PTHR22829:SF16">
    <property type="entry name" value="PH DOMAIN-CONTAINING PROTEIN"/>
    <property type="match status" value="1"/>
</dbReference>
<dbReference type="Proteomes" id="UP000023152">
    <property type="component" value="Unassembled WGS sequence"/>
</dbReference>
<name>X6MBK6_RETFI</name>
<keyword evidence="5" id="KW-1185">Reference proteome</keyword>
<dbReference type="GO" id="GO:0023051">
    <property type="term" value="P:regulation of signaling"/>
    <property type="evidence" value="ECO:0007669"/>
    <property type="project" value="TreeGrafter"/>
</dbReference>
<keyword evidence="2" id="KW-0472">Membrane</keyword>
<evidence type="ECO:0000313" key="4">
    <source>
        <dbReference type="EMBL" id="ETO10410.1"/>
    </source>
</evidence>
<evidence type="ECO:0000259" key="3">
    <source>
        <dbReference type="PROSITE" id="PS50186"/>
    </source>
</evidence>
<sequence length="284" mass="33790">MHHVTHQHLFKNENLFYQFSKDIDKDSIVYKWNSEDLINIAKGIRLNVEIKDRIYHFKTYKGIFYCKCIYAYVSVVAKQVIIHIYVYLHVQQKLTNERKGEKKKKTIGYIIVYCFLGNVCVKYLVEKGICEHVPEAIAVGNALIEEKIIRHVTNGHKFENGPYFYEFVDMHSFDLFHITEKNEPQQNSTPALVESKTGPAEEINDEKEFEMEIKKPKRASSGTSEEYLAESEEEDDGLIGQKYFNKILTKFEYTFVMFRFNPMTNFFKWQYIFLRNTRFLKFFH</sequence>
<dbReference type="CDD" id="cd04371">
    <property type="entry name" value="DEP"/>
    <property type="match status" value="1"/>
</dbReference>
<keyword evidence="2" id="KW-1133">Transmembrane helix</keyword>
<feature type="domain" description="DEP" evidence="3">
    <location>
        <begin position="90"/>
        <end position="169"/>
    </location>
</feature>
<dbReference type="PANTHER" id="PTHR22829">
    <property type="entry name" value="DEP DOMAIN PROTEIN"/>
    <property type="match status" value="1"/>
</dbReference>
<dbReference type="AlphaFoldDB" id="X6MBK6"/>
<evidence type="ECO:0000313" key="5">
    <source>
        <dbReference type="Proteomes" id="UP000023152"/>
    </source>
</evidence>
<organism evidence="4 5">
    <name type="scientific">Reticulomyxa filosa</name>
    <dbReference type="NCBI Taxonomy" id="46433"/>
    <lineage>
        <taxon>Eukaryota</taxon>
        <taxon>Sar</taxon>
        <taxon>Rhizaria</taxon>
        <taxon>Retaria</taxon>
        <taxon>Foraminifera</taxon>
        <taxon>Monothalamids</taxon>
        <taxon>Reticulomyxidae</taxon>
        <taxon>Reticulomyxa</taxon>
    </lineage>
</organism>
<dbReference type="EMBL" id="ASPP01023487">
    <property type="protein sequence ID" value="ETO10410.1"/>
    <property type="molecule type" value="Genomic_DNA"/>
</dbReference>
<dbReference type="InterPro" id="IPR036388">
    <property type="entry name" value="WH-like_DNA-bd_sf"/>
</dbReference>
<evidence type="ECO:0000256" key="2">
    <source>
        <dbReference type="SAM" id="Phobius"/>
    </source>
</evidence>
<feature type="transmembrane region" description="Helical" evidence="2">
    <location>
        <begin position="107"/>
        <end position="125"/>
    </location>
</feature>
<dbReference type="Pfam" id="PF00610">
    <property type="entry name" value="DEP"/>
    <property type="match status" value="1"/>
</dbReference>
<feature type="transmembrane region" description="Helical" evidence="2">
    <location>
        <begin position="69"/>
        <end position="87"/>
    </location>
</feature>